<dbReference type="AlphaFoldDB" id="E8JXQ7"/>
<sequence length="145" mass="17830">MSTIYIWFWFWFLFILVLFLILLSLLFVKNLKNRKFFLLKILYFTSVIACIFILKGYNKIEIGYWRCRFMSKKYYKYLPWLIIGAFSSYGVATHYAQTTFDLFYLTTIFMIVYVALLYLHEHYLKYKYKDLFIRIMSNSNKDKHP</sequence>
<protein>
    <submittedName>
        <fullName evidence="2">Uncharacterized protein</fullName>
    </submittedName>
</protein>
<dbReference type="EMBL" id="AEVD01000001">
    <property type="protein sequence ID" value="EFX37645.1"/>
    <property type="molecule type" value="Genomic_DNA"/>
</dbReference>
<feature type="transmembrane region" description="Helical" evidence="1">
    <location>
        <begin position="40"/>
        <end position="57"/>
    </location>
</feature>
<dbReference type="HOGENOM" id="CLU_149382_0_0_9"/>
<accession>E8JXQ7</accession>
<organism evidence="2 3">
    <name type="scientific">Streptococcus infantis ATCC 700779</name>
    <dbReference type="NCBI Taxonomy" id="889204"/>
    <lineage>
        <taxon>Bacteria</taxon>
        <taxon>Bacillati</taxon>
        <taxon>Bacillota</taxon>
        <taxon>Bacilli</taxon>
        <taxon>Lactobacillales</taxon>
        <taxon>Streptococcaceae</taxon>
        <taxon>Streptococcus</taxon>
    </lineage>
</organism>
<feature type="transmembrane region" description="Helical" evidence="1">
    <location>
        <begin position="7"/>
        <end position="28"/>
    </location>
</feature>
<dbReference type="eggNOG" id="ENOG50304C6">
    <property type="taxonomic scope" value="Bacteria"/>
</dbReference>
<evidence type="ECO:0000256" key="1">
    <source>
        <dbReference type="SAM" id="Phobius"/>
    </source>
</evidence>
<keyword evidence="1" id="KW-0812">Transmembrane</keyword>
<gene>
    <name evidence="2" type="ORF">HMPREF9423_0020</name>
</gene>
<feature type="transmembrane region" description="Helical" evidence="1">
    <location>
        <begin position="77"/>
        <end position="96"/>
    </location>
</feature>
<name>E8JXQ7_9STRE</name>
<keyword evidence="1" id="KW-0472">Membrane</keyword>
<feature type="transmembrane region" description="Helical" evidence="1">
    <location>
        <begin position="102"/>
        <end position="119"/>
    </location>
</feature>
<proteinExistence type="predicted"/>
<evidence type="ECO:0000313" key="3">
    <source>
        <dbReference type="Proteomes" id="UP000002815"/>
    </source>
</evidence>
<reference evidence="2 3" key="1">
    <citation type="submission" date="2010-12" db="EMBL/GenBank/DDBJ databases">
        <authorList>
            <person name="Muzny D."/>
            <person name="Qin X."/>
            <person name="Deng J."/>
            <person name="Jiang H."/>
            <person name="Liu Y."/>
            <person name="Qu J."/>
            <person name="Song X.-Z."/>
            <person name="Zhang L."/>
            <person name="Thornton R."/>
            <person name="Coyle M."/>
            <person name="Francisco L."/>
            <person name="Jackson L."/>
            <person name="Javaid M."/>
            <person name="Korchina V."/>
            <person name="Kovar C."/>
            <person name="Mata R."/>
            <person name="Mathew T."/>
            <person name="Ngo R."/>
            <person name="Nguyen L."/>
            <person name="Nguyen N."/>
            <person name="Okwuonu G."/>
            <person name="Ongeri F."/>
            <person name="Pham C."/>
            <person name="Simmons D."/>
            <person name="Wilczek-Boney K."/>
            <person name="Hale W."/>
            <person name="Jakkamsetti A."/>
            <person name="Pham P."/>
            <person name="Ruth R."/>
            <person name="San Lucas F."/>
            <person name="Warren J."/>
            <person name="Zhang J."/>
            <person name="Zhao Z."/>
            <person name="Zhou C."/>
            <person name="Zhu D."/>
            <person name="Lee S."/>
            <person name="Bess C."/>
            <person name="Blankenburg K."/>
            <person name="Forbes L."/>
            <person name="Fu Q."/>
            <person name="Gubbala S."/>
            <person name="Hirani K."/>
            <person name="Jayaseelan J.C."/>
            <person name="Lara F."/>
            <person name="Munidasa M."/>
            <person name="Palculict T."/>
            <person name="Patil S."/>
            <person name="Pu L.-L."/>
            <person name="Saada N."/>
            <person name="Tang L."/>
            <person name="Weissenberger G."/>
            <person name="Zhu Y."/>
            <person name="Hemphill L."/>
            <person name="Shang Y."/>
            <person name="Youmans B."/>
            <person name="Ayvaz T."/>
            <person name="Ross M."/>
            <person name="Santibanez J."/>
            <person name="Aqrawi P."/>
            <person name="Gross S."/>
            <person name="Joshi V."/>
            <person name="Fowler G."/>
            <person name="Nazareth L."/>
            <person name="Reid J."/>
            <person name="Worley K."/>
            <person name="Petrosino J."/>
            <person name="Highlander S."/>
            <person name="Gibbs R."/>
        </authorList>
    </citation>
    <scope>NUCLEOTIDE SEQUENCE [LARGE SCALE GENOMIC DNA]</scope>
    <source>
        <strain evidence="2 3">ATCC 700779</strain>
    </source>
</reference>
<keyword evidence="3" id="KW-1185">Reference proteome</keyword>
<keyword evidence="1" id="KW-1133">Transmembrane helix</keyword>
<dbReference type="Proteomes" id="UP000002815">
    <property type="component" value="Unassembled WGS sequence"/>
</dbReference>
<comment type="caution">
    <text evidence="2">The sequence shown here is derived from an EMBL/GenBank/DDBJ whole genome shotgun (WGS) entry which is preliminary data.</text>
</comment>
<evidence type="ECO:0000313" key="2">
    <source>
        <dbReference type="EMBL" id="EFX37645.1"/>
    </source>
</evidence>